<protein>
    <submittedName>
        <fullName evidence="2">Uncharacterized protein</fullName>
    </submittedName>
</protein>
<feature type="transmembrane region" description="Helical" evidence="1">
    <location>
        <begin position="84"/>
        <end position="102"/>
    </location>
</feature>
<dbReference type="AlphaFoldDB" id="A0A133V0C3"/>
<keyword evidence="3" id="KW-1185">Reference proteome</keyword>
<reference evidence="2 3" key="1">
    <citation type="journal article" date="2016" name="Sci. Rep.">
        <title>Metabolic traits of an uncultured archaeal lineage -MSBL1- from brine pools of the Red Sea.</title>
        <authorList>
            <person name="Mwirichia R."/>
            <person name="Alam I."/>
            <person name="Rashid M."/>
            <person name="Vinu M."/>
            <person name="Ba-Alawi W."/>
            <person name="Anthony Kamau A."/>
            <person name="Kamanda Ngugi D."/>
            <person name="Goker M."/>
            <person name="Klenk H.P."/>
            <person name="Bajic V."/>
            <person name="Stingl U."/>
        </authorList>
    </citation>
    <scope>NUCLEOTIDE SEQUENCE [LARGE SCALE GENOMIC DNA]</scope>
    <source>
        <strain evidence="2">SCGC-AAA261C02</strain>
    </source>
</reference>
<keyword evidence="1" id="KW-1133">Transmembrane helix</keyword>
<gene>
    <name evidence="2" type="ORF">AKJ42_02230</name>
</gene>
<evidence type="ECO:0000313" key="3">
    <source>
        <dbReference type="Proteomes" id="UP000070520"/>
    </source>
</evidence>
<feature type="transmembrane region" description="Helical" evidence="1">
    <location>
        <begin position="20"/>
        <end position="53"/>
    </location>
</feature>
<sequence>MIMKGLISKLDIKKRVSILFIAVGFLVGLISGLGASAGLGAWEAFFLALFLFYVTSKLVPKVFDLEEEPLDSGTLSLFKLGLSSYWLVWLVSWVFFYNLVIWI</sequence>
<dbReference type="EMBL" id="LHXW01000020">
    <property type="protein sequence ID" value="KXA99891.1"/>
    <property type="molecule type" value="Genomic_DNA"/>
</dbReference>
<accession>A0A133V0C3</accession>
<dbReference type="Proteomes" id="UP000070520">
    <property type="component" value="Unassembled WGS sequence"/>
</dbReference>
<name>A0A133V0C3_9EURY</name>
<organism evidence="2 3">
    <name type="scientific">candidate division MSBL1 archaeon SCGC-AAA261C02</name>
    <dbReference type="NCBI Taxonomy" id="1698272"/>
    <lineage>
        <taxon>Archaea</taxon>
        <taxon>Methanobacteriati</taxon>
        <taxon>Methanobacteriota</taxon>
        <taxon>candidate division MSBL1</taxon>
    </lineage>
</organism>
<keyword evidence="1" id="KW-0472">Membrane</keyword>
<proteinExistence type="predicted"/>
<evidence type="ECO:0000256" key="1">
    <source>
        <dbReference type="SAM" id="Phobius"/>
    </source>
</evidence>
<comment type="caution">
    <text evidence="2">The sequence shown here is derived from an EMBL/GenBank/DDBJ whole genome shotgun (WGS) entry which is preliminary data.</text>
</comment>
<keyword evidence="1" id="KW-0812">Transmembrane</keyword>
<evidence type="ECO:0000313" key="2">
    <source>
        <dbReference type="EMBL" id="KXA99891.1"/>
    </source>
</evidence>